<dbReference type="PROSITE" id="PS00444">
    <property type="entry name" value="POLYPRENYL_SYNTHASE_2"/>
    <property type="match status" value="1"/>
</dbReference>
<dbReference type="SFLD" id="SFLDS00005">
    <property type="entry name" value="Isoprenoid_Synthase_Type_I"/>
    <property type="match status" value="1"/>
</dbReference>
<evidence type="ECO:0000256" key="2">
    <source>
        <dbReference type="ARBA" id="ARBA00006706"/>
    </source>
</evidence>
<reference evidence="7 8" key="1">
    <citation type="submission" date="2016-11" db="EMBL/GenBank/DDBJ databases">
        <authorList>
            <person name="Jaros S."/>
            <person name="Januszkiewicz K."/>
            <person name="Wedrychowicz H."/>
        </authorList>
    </citation>
    <scope>NUCLEOTIDE SEQUENCE [LARGE SCALE GENOMIC DNA]</scope>
    <source>
        <strain evidence="7 8">DSM 19022</strain>
    </source>
</reference>
<organism evidence="7 8">
    <name type="scientific">Lutispora thermophila DSM 19022</name>
    <dbReference type="NCBI Taxonomy" id="1122184"/>
    <lineage>
        <taxon>Bacteria</taxon>
        <taxon>Bacillati</taxon>
        <taxon>Bacillota</taxon>
        <taxon>Clostridia</taxon>
        <taxon>Lutisporales</taxon>
        <taxon>Lutisporaceae</taxon>
        <taxon>Lutispora</taxon>
    </lineage>
</organism>
<keyword evidence="5" id="KW-0460">Magnesium</keyword>
<dbReference type="InterPro" id="IPR000092">
    <property type="entry name" value="Polyprenyl_synt"/>
</dbReference>
<name>A0A1M6DK78_9FIRM</name>
<evidence type="ECO:0000313" key="7">
    <source>
        <dbReference type="EMBL" id="SHI73449.1"/>
    </source>
</evidence>
<dbReference type="Gene3D" id="1.10.600.10">
    <property type="entry name" value="Farnesyl Diphosphate Synthase"/>
    <property type="match status" value="1"/>
</dbReference>
<dbReference type="GO" id="GO:0008299">
    <property type="term" value="P:isoprenoid biosynthetic process"/>
    <property type="evidence" value="ECO:0007669"/>
    <property type="project" value="InterPro"/>
</dbReference>
<dbReference type="Proteomes" id="UP000184442">
    <property type="component" value="Unassembled WGS sequence"/>
</dbReference>
<dbReference type="STRING" id="1122184.SAMN02745176_01143"/>
<keyword evidence="3 6" id="KW-0808">Transferase</keyword>
<dbReference type="PANTHER" id="PTHR12001:SF69">
    <property type="entry name" value="ALL TRANS-POLYPRENYL-DIPHOSPHATE SYNTHASE PDSS1"/>
    <property type="match status" value="1"/>
</dbReference>
<proteinExistence type="inferred from homology"/>
<evidence type="ECO:0000256" key="3">
    <source>
        <dbReference type="ARBA" id="ARBA00022679"/>
    </source>
</evidence>
<dbReference type="SUPFAM" id="SSF48576">
    <property type="entry name" value="Terpenoid synthases"/>
    <property type="match status" value="1"/>
</dbReference>
<accession>A0A1M6DK78</accession>
<comment type="similarity">
    <text evidence="2 6">Belongs to the FPP/GGPP synthase family.</text>
</comment>
<dbReference type="AlphaFoldDB" id="A0A1M6DK78"/>
<dbReference type="InterPro" id="IPR033749">
    <property type="entry name" value="Polyprenyl_synt_CS"/>
</dbReference>
<dbReference type="InterPro" id="IPR008949">
    <property type="entry name" value="Isoprenoid_synthase_dom_sf"/>
</dbReference>
<keyword evidence="4" id="KW-0479">Metal-binding</keyword>
<dbReference type="GO" id="GO:0004659">
    <property type="term" value="F:prenyltransferase activity"/>
    <property type="evidence" value="ECO:0007669"/>
    <property type="project" value="InterPro"/>
</dbReference>
<dbReference type="PROSITE" id="PS00723">
    <property type="entry name" value="POLYPRENYL_SYNTHASE_1"/>
    <property type="match status" value="1"/>
</dbReference>
<keyword evidence="8" id="KW-1185">Reference proteome</keyword>
<sequence>MKDKDFLALELSKVEDHLIKTLKTRSKMVEEALERFVKSGGKRLRPTLTIIGATFGDYKSEIIIPLATSIEIMHMATLIHDDIIDDAETRRGTKTIQATLGKNTAVYCGDFLFTRAFMLVADMAEVDMMKDMSKAIAFICDSEIDQNEQRYDQTVSVRKYLKRIGGKTAVLFSLSIAVGAHKAGCDRNLTKKLTNIGKNIGMAFQIVDDILDFTGNEKTVGKPLLSDAKQGIFTLPIIYSLNSPYKEKTIKAIDMIEEDGGESLLKCVIESGGLDRTKGLARKFIKKALDIRNTLPDGYGKEAITEIIEKQLERKF</sequence>
<dbReference type="RefSeq" id="WP_073025276.1">
    <property type="nucleotide sequence ID" value="NZ_FQZS01000007.1"/>
</dbReference>
<dbReference type="PANTHER" id="PTHR12001">
    <property type="entry name" value="GERANYLGERANYL PYROPHOSPHATE SYNTHASE"/>
    <property type="match status" value="1"/>
</dbReference>
<comment type="cofactor">
    <cofactor evidence="1">
        <name>Mg(2+)</name>
        <dbReference type="ChEBI" id="CHEBI:18420"/>
    </cofactor>
</comment>
<evidence type="ECO:0000256" key="1">
    <source>
        <dbReference type="ARBA" id="ARBA00001946"/>
    </source>
</evidence>
<dbReference type="EMBL" id="FQZS01000007">
    <property type="protein sequence ID" value="SHI73449.1"/>
    <property type="molecule type" value="Genomic_DNA"/>
</dbReference>
<evidence type="ECO:0000256" key="6">
    <source>
        <dbReference type="RuleBase" id="RU004466"/>
    </source>
</evidence>
<dbReference type="Pfam" id="PF00348">
    <property type="entry name" value="polyprenyl_synt"/>
    <property type="match status" value="1"/>
</dbReference>
<evidence type="ECO:0000256" key="5">
    <source>
        <dbReference type="ARBA" id="ARBA00022842"/>
    </source>
</evidence>
<gene>
    <name evidence="7" type="ORF">SAMN02745176_01143</name>
</gene>
<evidence type="ECO:0000313" key="8">
    <source>
        <dbReference type="Proteomes" id="UP000184442"/>
    </source>
</evidence>
<evidence type="ECO:0000256" key="4">
    <source>
        <dbReference type="ARBA" id="ARBA00022723"/>
    </source>
</evidence>
<dbReference type="CDD" id="cd00685">
    <property type="entry name" value="Trans_IPPS_HT"/>
    <property type="match status" value="1"/>
</dbReference>
<dbReference type="OrthoDB" id="9805316at2"/>
<dbReference type="GO" id="GO:0046872">
    <property type="term" value="F:metal ion binding"/>
    <property type="evidence" value="ECO:0007669"/>
    <property type="project" value="UniProtKB-KW"/>
</dbReference>
<protein>
    <submittedName>
        <fullName evidence="7">Heptaprenyl diphosphate synthase</fullName>
    </submittedName>
</protein>